<dbReference type="HOGENOM" id="CLU_919071_0_0_1"/>
<accession>E9GDK8</accession>
<evidence type="ECO:0000256" key="4">
    <source>
        <dbReference type="PROSITE-ProRule" id="PRU00175"/>
    </source>
</evidence>
<evidence type="ECO:0000256" key="2">
    <source>
        <dbReference type="ARBA" id="ARBA00022771"/>
    </source>
</evidence>
<dbReference type="InterPro" id="IPR001841">
    <property type="entry name" value="Znf_RING"/>
</dbReference>
<name>E9GDK8_DAPPU</name>
<dbReference type="PROSITE" id="PS00518">
    <property type="entry name" value="ZF_RING_1"/>
    <property type="match status" value="1"/>
</dbReference>
<feature type="domain" description="RING-type" evidence="5">
    <location>
        <begin position="18"/>
        <end position="42"/>
    </location>
</feature>
<dbReference type="SUPFAM" id="SSF57850">
    <property type="entry name" value="RING/U-box"/>
    <property type="match status" value="1"/>
</dbReference>
<dbReference type="PANTHER" id="PTHR25464">
    <property type="entry name" value="TRIPARTITE MOTIF-CONTAINING PROTEIN 2-LIKE PROTEIN"/>
    <property type="match status" value="1"/>
</dbReference>
<dbReference type="KEGG" id="dpx:DAPPUDRAFT_241167"/>
<dbReference type="GO" id="GO:0010508">
    <property type="term" value="P:positive regulation of autophagy"/>
    <property type="evidence" value="ECO:0000318"/>
    <property type="project" value="GO_Central"/>
</dbReference>
<reference evidence="6 7" key="1">
    <citation type="journal article" date="2011" name="Science">
        <title>The ecoresponsive genome of Daphnia pulex.</title>
        <authorList>
            <person name="Colbourne J.K."/>
            <person name="Pfrender M.E."/>
            <person name="Gilbert D."/>
            <person name="Thomas W.K."/>
            <person name="Tucker A."/>
            <person name="Oakley T.H."/>
            <person name="Tokishita S."/>
            <person name="Aerts A."/>
            <person name="Arnold G.J."/>
            <person name="Basu M.K."/>
            <person name="Bauer D.J."/>
            <person name="Caceres C.E."/>
            <person name="Carmel L."/>
            <person name="Casola C."/>
            <person name="Choi J.H."/>
            <person name="Detter J.C."/>
            <person name="Dong Q."/>
            <person name="Dusheyko S."/>
            <person name="Eads B.D."/>
            <person name="Frohlich T."/>
            <person name="Geiler-Samerotte K.A."/>
            <person name="Gerlach D."/>
            <person name="Hatcher P."/>
            <person name="Jogdeo S."/>
            <person name="Krijgsveld J."/>
            <person name="Kriventseva E.V."/>
            <person name="Kultz D."/>
            <person name="Laforsch C."/>
            <person name="Lindquist E."/>
            <person name="Lopez J."/>
            <person name="Manak J.R."/>
            <person name="Muller J."/>
            <person name="Pangilinan J."/>
            <person name="Patwardhan R.P."/>
            <person name="Pitluck S."/>
            <person name="Pritham E.J."/>
            <person name="Rechtsteiner A."/>
            <person name="Rho M."/>
            <person name="Rogozin I.B."/>
            <person name="Sakarya O."/>
            <person name="Salamov A."/>
            <person name="Schaack S."/>
            <person name="Shapiro H."/>
            <person name="Shiga Y."/>
            <person name="Skalitzky C."/>
            <person name="Smith Z."/>
            <person name="Souvorov A."/>
            <person name="Sung W."/>
            <person name="Tang Z."/>
            <person name="Tsuchiya D."/>
            <person name="Tu H."/>
            <person name="Vos H."/>
            <person name="Wang M."/>
            <person name="Wolf Y.I."/>
            <person name="Yamagata H."/>
            <person name="Yamada T."/>
            <person name="Ye Y."/>
            <person name="Shaw J.R."/>
            <person name="Andrews J."/>
            <person name="Crease T.J."/>
            <person name="Tang H."/>
            <person name="Lucas S.M."/>
            <person name="Robertson H.M."/>
            <person name="Bork P."/>
            <person name="Koonin E.V."/>
            <person name="Zdobnov E.M."/>
            <person name="Grigoriev I.V."/>
            <person name="Lynch M."/>
            <person name="Boore J.L."/>
        </authorList>
    </citation>
    <scope>NUCLEOTIDE SEQUENCE [LARGE SCALE GENOMIC DNA]</scope>
</reference>
<dbReference type="PhylomeDB" id="E9GDK8"/>
<dbReference type="AlphaFoldDB" id="E9GDK8"/>
<dbReference type="PANTHER" id="PTHR25464:SF2">
    <property type="entry name" value="RING-TYPE DOMAIN-CONTAINING PROTEIN"/>
    <property type="match status" value="1"/>
</dbReference>
<proteinExistence type="predicted"/>
<evidence type="ECO:0000313" key="6">
    <source>
        <dbReference type="EMBL" id="EFX82099.1"/>
    </source>
</evidence>
<protein>
    <recommendedName>
        <fullName evidence="5">RING-type domain-containing protein</fullName>
    </recommendedName>
</protein>
<organism evidence="6 7">
    <name type="scientific">Daphnia pulex</name>
    <name type="common">Water flea</name>
    <dbReference type="NCBI Taxonomy" id="6669"/>
    <lineage>
        <taxon>Eukaryota</taxon>
        <taxon>Metazoa</taxon>
        <taxon>Ecdysozoa</taxon>
        <taxon>Arthropoda</taxon>
        <taxon>Crustacea</taxon>
        <taxon>Branchiopoda</taxon>
        <taxon>Diplostraca</taxon>
        <taxon>Cladocera</taxon>
        <taxon>Anomopoda</taxon>
        <taxon>Daphniidae</taxon>
        <taxon>Daphnia</taxon>
    </lineage>
</organism>
<evidence type="ECO:0000259" key="5">
    <source>
        <dbReference type="PROSITE" id="PS50089"/>
    </source>
</evidence>
<gene>
    <name evidence="6" type="ORF">DAPPUDRAFT_241167</name>
</gene>
<keyword evidence="7" id="KW-1185">Reference proteome</keyword>
<dbReference type="InParanoid" id="E9GDK8"/>
<dbReference type="InterPro" id="IPR017907">
    <property type="entry name" value="Znf_RING_CS"/>
</dbReference>
<keyword evidence="3" id="KW-0862">Zinc</keyword>
<dbReference type="GO" id="GO:0034198">
    <property type="term" value="P:cellular response to amino acid starvation"/>
    <property type="evidence" value="ECO:0000318"/>
    <property type="project" value="GO_Central"/>
</dbReference>
<dbReference type="EMBL" id="GL732540">
    <property type="protein sequence ID" value="EFX82099.1"/>
    <property type="molecule type" value="Genomic_DNA"/>
</dbReference>
<dbReference type="OrthoDB" id="252722at2759"/>
<evidence type="ECO:0000256" key="1">
    <source>
        <dbReference type="ARBA" id="ARBA00022723"/>
    </source>
</evidence>
<dbReference type="PROSITE" id="PS50089">
    <property type="entry name" value="ZF_RING_2"/>
    <property type="match status" value="1"/>
</dbReference>
<dbReference type="Proteomes" id="UP000000305">
    <property type="component" value="Unassembled WGS sequence"/>
</dbReference>
<dbReference type="Gene3D" id="3.30.40.10">
    <property type="entry name" value="Zinc/RING finger domain, C3HC4 (zinc finger)"/>
    <property type="match status" value="1"/>
</dbReference>
<sequence length="303" mass="34172">MASSDENVSDSDEDMISCHHYFCLSCIKSFSKPKCATCPTCRTSTDLTARKIERLTTNNIALRLVAISEDRARERQEHETVEKEIMDQQLWCSECNMSATNECHKKEHAILSYFDIYNSHSSLLKSVISETNAVCDRALEHHQKIYSTLLEMFAKVRWLESQIILRVESSKASISHLESLKSKEDFKEVPAEEDMVNTVNQMNQLIVQITERSDLAKAAELEACELLKTYGSNSSTFLISLLETEQCLPEGLGLGSNGDGVDKCGELNDLKKKYGLSKDENNMVEDEVVKSQDYTKPVTCSLN</sequence>
<keyword evidence="2 4" id="KW-0863">Zinc-finger</keyword>
<dbReference type="InterPro" id="IPR013083">
    <property type="entry name" value="Znf_RING/FYVE/PHD"/>
</dbReference>
<keyword evidence="1" id="KW-0479">Metal-binding</keyword>
<evidence type="ECO:0000313" key="7">
    <source>
        <dbReference type="Proteomes" id="UP000000305"/>
    </source>
</evidence>
<dbReference type="GO" id="GO:0008270">
    <property type="term" value="F:zinc ion binding"/>
    <property type="evidence" value="ECO:0007669"/>
    <property type="project" value="UniProtKB-KW"/>
</dbReference>
<evidence type="ECO:0000256" key="3">
    <source>
        <dbReference type="ARBA" id="ARBA00022833"/>
    </source>
</evidence>